<dbReference type="AlphaFoldDB" id="A0A7J6NNW9"/>
<proteinExistence type="predicted"/>
<evidence type="ECO:0000256" key="1">
    <source>
        <dbReference type="ARBA" id="ARBA00022917"/>
    </source>
</evidence>
<dbReference type="GO" id="GO:0004829">
    <property type="term" value="F:threonine-tRNA ligase activity"/>
    <property type="evidence" value="ECO:0007669"/>
    <property type="project" value="TreeGrafter"/>
</dbReference>
<dbReference type="PANTHER" id="PTHR11451:SF46">
    <property type="entry name" value="THREONINE--TRNA LIGASE"/>
    <property type="match status" value="1"/>
</dbReference>
<comment type="caution">
    <text evidence="4">The sequence shown here is derived from an EMBL/GenBank/DDBJ whole genome shotgun (WGS) entry which is preliminary data.</text>
</comment>
<dbReference type="SUPFAM" id="SSF52954">
    <property type="entry name" value="Class II aaRS ABD-related"/>
    <property type="match status" value="1"/>
</dbReference>
<organism evidence="4 5">
    <name type="scientific">Perkinsus olseni</name>
    <name type="common">Perkinsus atlanticus</name>
    <dbReference type="NCBI Taxonomy" id="32597"/>
    <lineage>
        <taxon>Eukaryota</taxon>
        <taxon>Sar</taxon>
        <taxon>Alveolata</taxon>
        <taxon>Perkinsozoa</taxon>
        <taxon>Perkinsea</taxon>
        <taxon>Perkinsida</taxon>
        <taxon>Perkinsidae</taxon>
        <taxon>Perkinsus</taxon>
    </lineage>
</organism>
<evidence type="ECO:0000259" key="3">
    <source>
        <dbReference type="Pfam" id="PF03129"/>
    </source>
</evidence>
<evidence type="ECO:0000313" key="5">
    <source>
        <dbReference type="Proteomes" id="UP000574390"/>
    </source>
</evidence>
<feature type="region of interest" description="Disordered" evidence="2">
    <location>
        <begin position="73"/>
        <end position="102"/>
    </location>
</feature>
<protein>
    <recommendedName>
        <fullName evidence="3">Anticodon-binding domain-containing protein</fullName>
    </recommendedName>
</protein>
<dbReference type="CDD" id="cd00860">
    <property type="entry name" value="ThrRS_anticodon"/>
    <property type="match status" value="1"/>
</dbReference>
<evidence type="ECO:0000256" key="2">
    <source>
        <dbReference type="SAM" id="MobiDB-lite"/>
    </source>
</evidence>
<dbReference type="SUPFAM" id="SSF55681">
    <property type="entry name" value="Class II aaRS and biotin synthetases"/>
    <property type="match status" value="1"/>
</dbReference>
<dbReference type="Pfam" id="PF03129">
    <property type="entry name" value="HGTP_anticodon"/>
    <property type="match status" value="1"/>
</dbReference>
<dbReference type="Gene3D" id="3.40.50.800">
    <property type="entry name" value="Anticodon-binding domain"/>
    <property type="match status" value="1"/>
</dbReference>
<evidence type="ECO:0000313" key="4">
    <source>
        <dbReference type="EMBL" id="KAF4685574.1"/>
    </source>
</evidence>
<gene>
    <name evidence="4" type="ORF">FOZ62_006760</name>
</gene>
<dbReference type="GO" id="GO:0005739">
    <property type="term" value="C:mitochondrion"/>
    <property type="evidence" value="ECO:0007669"/>
    <property type="project" value="TreeGrafter"/>
</dbReference>
<dbReference type="InterPro" id="IPR036621">
    <property type="entry name" value="Anticodon-bd_dom_sf"/>
</dbReference>
<dbReference type="InterPro" id="IPR045864">
    <property type="entry name" value="aa-tRNA-synth_II/BPL/LPL"/>
</dbReference>
<dbReference type="EMBL" id="JABANM010037029">
    <property type="protein sequence ID" value="KAF4685574.1"/>
    <property type="molecule type" value="Genomic_DNA"/>
</dbReference>
<feature type="domain" description="Anticodon-binding" evidence="3">
    <location>
        <begin position="158"/>
        <end position="247"/>
    </location>
</feature>
<keyword evidence="1" id="KW-0648">Protein biosynthesis</keyword>
<feature type="non-terminal residue" evidence="4">
    <location>
        <position position="1"/>
    </location>
</feature>
<name>A0A7J6NNW9_PEROL</name>
<dbReference type="GO" id="GO:0006435">
    <property type="term" value="P:threonyl-tRNA aminoacylation"/>
    <property type="evidence" value="ECO:0007669"/>
    <property type="project" value="TreeGrafter"/>
</dbReference>
<sequence length="299" mass="33303">AIWDTAENGLKNALEACGIEYTLNPGDGAFYGPKIDIRLRDALNRYHQCGTIQLDFNLPIRFNLQYRTAESEETGDAHSASEVANSPADDKKASHNSAAVENVGSKAKADEITLGELKPGFERPVMVHRAILGSIERCTAILTEHFGGKWPFWLSPRQVMVVPVSDKYSDYADYLRKQLVRLGYEADADLSTRTMNKKVREAQVAAYNYIAVVGEKEQNDLTVTLRKRDTARPLGTFGIAEMFDMFEKESEVNSDDLHTIQPFMGRLPEALAKLPEPLKNCEVSTTGVLSAHYCLNNNI</sequence>
<dbReference type="InterPro" id="IPR004154">
    <property type="entry name" value="Anticodon-bd"/>
</dbReference>
<dbReference type="InterPro" id="IPR047246">
    <property type="entry name" value="ThrRS_anticodon"/>
</dbReference>
<accession>A0A7J6NNW9</accession>
<dbReference type="Gene3D" id="3.30.930.10">
    <property type="entry name" value="Bira Bifunctional Protein, Domain 2"/>
    <property type="match status" value="1"/>
</dbReference>
<dbReference type="PANTHER" id="PTHR11451">
    <property type="entry name" value="THREONINE-TRNA LIGASE"/>
    <property type="match status" value="1"/>
</dbReference>
<reference evidence="4 5" key="1">
    <citation type="submission" date="2020-04" db="EMBL/GenBank/DDBJ databases">
        <title>Perkinsus olseni comparative genomics.</title>
        <authorList>
            <person name="Bogema D.R."/>
        </authorList>
    </citation>
    <scope>NUCLEOTIDE SEQUENCE [LARGE SCALE GENOMIC DNA]</scope>
    <source>
        <strain evidence="4">ATCC PRA-205</strain>
    </source>
</reference>
<dbReference type="Proteomes" id="UP000574390">
    <property type="component" value="Unassembled WGS sequence"/>
</dbReference>